<dbReference type="Pfam" id="PF02706">
    <property type="entry name" value="Wzz"/>
    <property type="match status" value="1"/>
</dbReference>
<gene>
    <name evidence="10" type="ORF">SAMN04488115_11424</name>
</gene>
<keyword evidence="6" id="KW-0175">Coiled coil</keyword>
<evidence type="ECO:0000259" key="8">
    <source>
        <dbReference type="Pfam" id="PF02706"/>
    </source>
</evidence>
<dbReference type="EMBL" id="FNUY01000014">
    <property type="protein sequence ID" value="SEG79062.1"/>
    <property type="molecule type" value="Genomic_DNA"/>
</dbReference>
<feature type="coiled-coil region" evidence="6">
    <location>
        <begin position="204"/>
        <end position="268"/>
    </location>
</feature>
<protein>
    <submittedName>
        <fullName evidence="10">Uncharacterized protein involved in exopolysaccharide biosynthesis</fullName>
    </submittedName>
</protein>
<keyword evidence="11" id="KW-1185">Reference proteome</keyword>
<keyword evidence="5 7" id="KW-0472">Membrane</keyword>
<proteinExistence type="predicted"/>
<evidence type="ECO:0000256" key="4">
    <source>
        <dbReference type="ARBA" id="ARBA00022989"/>
    </source>
</evidence>
<feature type="domain" description="Tyrosine-protein kinase G-rich" evidence="9">
    <location>
        <begin position="384"/>
        <end position="455"/>
    </location>
</feature>
<keyword evidence="2" id="KW-1003">Cell membrane</keyword>
<dbReference type="PANTHER" id="PTHR32309:SF13">
    <property type="entry name" value="FERRIC ENTEROBACTIN TRANSPORT PROTEIN FEPE"/>
    <property type="match status" value="1"/>
</dbReference>
<keyword evidence="4 7" id="KW-1133">Transmembrane helix</keyword>
<evidence type="ECO:0000256" key="7">
    <source>
        <dbReference type="SAM" id="Phobius"/>
    </source>
</evidence>
<dbReference type="PANTHER" id="PTHR32309">
    <property type="entry name" value="TYROSINE-PROTEIN KINASE"/>
    <property type="match status" value="1"/>
</dbReference>
<dbReference type="InterPro" id="IPR003856">
    <property type="entry name" value="LPS_length_determ_N"/>
</dbReference>
<dbReference type="InterPro" id="IPR050445">
    <property type="entry name" value="Bact_polysacc_biosynth/exp"/>
</dbReference>
<dbReference type="AlphaFoldDB" id="A0A1H6D1D4"/>
<keyword evidence="3 7" id="KW-0812">Transmembrane</keyword>
<evidence type="ECO:0000256" key="6">
    <source>
        <dbReference type="SAM" id="Coils"/>
    </source>
</evidence>
<feature type="transmembrane region" description="Helical" evidence="7">
    <location>
        <begin position="434"/>
        <end position="456"/>
    </location>
</feature>
<comment type="subcellular location">
    <subcellularLocation>
        <location evidence="1">Cell membrane</location>
        <topology evidence="1">Multi-pass membrane protein</topology>
    </subcellularLocation>
</comment>
<organism evidence="10 11">
    <name type="scientific">Bosea lathyri</name>
    <dbReference type="NCBI Taxonomy" id="1036778"/>
    <lineage>
        <taxon>Bacteria</taxon>
        <taxon>Pseudomonadati</taxon>
        <taxon>Pseudomonadota</taxon>
        <taxon>Alphaproteobacteria</taxon>
        <taxon>Hyphomicrobiales</taxon>
        <taxon>Boseaceae</taxon>
        <taxon>Bosea</taxon>
    </lineage>
</organism>
<accession>A0A1H6D1D4</accession>
<dbReference type="Pfam" id="PF13807">
    <property type="entry name" value="GNVR"/>
    <property type="match status" value="1"/>
</dbReference>
<sequence>MVTALEVGGRRDAPSPASAFSLSELLGLLKRRRRMVIASACVTLLFALAYLAVQTPIYRATAELLVDPQALQIVGKDIVRSDSSASIDFANVDSQALVMTSSGVLRQVISDLDLEQDSAFAPKAGFLARQFGKLLMPTPQQLLAQTMDTLRRSIVIQRVENSLVFRIIVSHPDAEKSADIANALARAYFRQGNDGRRGAVERANESLIGQIAGLRTQLNDAEASIQSFRIKNNLVSTGESGLVVTQQLRDLYTQISQASAELARQTARRDGVANLRENALLSDSIPEALSSSSIASLRTQYAQTAREAASMAQTLMPQHPRLIEIRAELAETRKLLAAELGRVRSSVQQAYRQAEANLANLQKRAAELTRSQESSGVAEIRLRQLESEAEAIRAVYNASLTRARELDQQKKIETSNSRLLSEAVAPATASKPPAAIVLAAALLFGACAGLGIAYLLELLPAKTGRPLSPSALTLEQAGEILSLANVARYPKGAAERATALDATARLLQNEFGRHLPASILIGGPLDDTTQADIAQNLARALAAIGESVLICRENAGRNDISIRRIDAGAAASGGSARRRNFVLVLRSAAGDGIRAVSPDAIVLAADLKGMKAPDIIKAASEIDPTGKLIMALVSPGESAPAASGLVDRLLRRPARATA</sequence>
<evidence type="ECO:0000256" key="5">
    <source>
        <dbReference type="ARBA" id="ARBA00023136"/>
    </source>
</evidence>
<name>A0A1H6D1D4_9HYPH</name>
<dbReference type="GO" id="GO:0004713">
    <property type="term" value="F:protein tyrosine kinase activity"/>
    <property type="evidence" value="ECO:0007669"/>
    <property type="project" value="TreeGrafter"/>
</dbReference>
<evidence type="ECO:0000256" key="3">
    <source>
        <dbReference type="ARBA" id="ARBA00022692"/>
    </source>
</evidence>
<dbReference type="GO" id="GO:0005886">
    <property type="term" value="C:plasma membrane"/>
    <property type="evidence" value="ECO:0007669"/>
    <property type="project" value="UniProtKB-SubCell"/>
</dbReference>
<dbReference type="OrthoDB" id="230260at2"/>
<dbReference type="InterPro" id="IPR032807">
    <property type="entry name" value="GNVR"/>
</dbReference>
<evidence type="ECO:0000259" key="9">
    <source>
        <dbReference type="Pfam" id="PF13807"/>
    </source>
</evidence>
<evidence type="ECO:0000313" key="10">
    <source>
        <dbReference type="EMBL" id="SEG79062.1"/>
    </source>
</evidence>
<evidence type="ECO:0000256" key="1">
    <source>
        <dbReference type="ARBA" id="ARBA00004651"/>
    </source>
</evidence>
<reference evidence="10 11" key="1">
    <citation type="submission" date="2016-10" db="EMBL/GenBank/DDBJ databases">
        <authorList>
            <person name="de Groot N.N."/>
        </authorList>
    </citation>
    <scope>NUCLEOTIDE SEQUENCE [LARGE SCALE GENOMIC DNA]</scope>
    <source>
        <strain evidence="10 11">DSM 26656</strain>
    </source>
</reference>
<evidence type="ECO:0000313" key="11">
    <source>
        <dbReference type="Proteomes" id="UP000236743"/>
    </source>
</evidence>
<dbReference type="RefSeq" id="WP_146071485.1">
    <property type="nucleotide sequence ID" value="NZ_FNUY01000014.1"/>
</dbReference>
<dbReference type="Proteomes" id="UP000236743">
    <property type="component" value="Unassembled WGS sequence"/>
</dbReference>
<feature type="transmembrane region" description="Helical" evidence="7">
    <location>
        <begin position="35"/>
        <end position="53"/>
    </location>
</feature>
<evidence type="ECO:0000256" key="2">
    <source>
        <dbReference type="ARBA" id="ARBA00022475"/>
    </source>
</evidence>
<feature type="coiled-coil region" evidence="6">
    <location>
        <begin position="344"/>
        <end position="371"/>
    </location>
</feature>
<feature type="domain" description="Polysaccharide chain length determinant N-terminal" evidence="8">
    <location>
        <begin position="20"/>
        <end position="112"/>
    </location>
</feature>